<proteinExistence type="predicted"/>
<dbReference type="STRING" id="3988.B9SK02"/>
<organism evidence="1 2">
    <name type="scientific">Ricinus communis</name>
    <name type="common">Castor bean</name>
    <dbReference type="NCBI Taxonomy" id="3988"/>
    <lineage>
        <taxon>Eukaryota</taxon>
        <taxon>Viridiplantae</taxon>
        <taxon>Streptophyta</taxon>
        <taxon>Embryophyta</taxon>
        <taxon>Tracheophyta</taxon>
        <taxon>Spermatophyta</taxon>
        <taxon>Magnoliopsida</taxon>
        <taxon>eudicotyledons</taxon>
        <taxon>Gunneridae</taxon>
        <taxon>Pentapetalae</taxon>
        <taxon>rosids</taxon>
        <taxon>fabids</taxon>
        <taxon>Malpighiales</taxon>
        <taxon>Euphorbiaceae</taxon>
        <taxon>Acalyphoideae</taxon>
        <taxon>Acalypheae</taxon>
        <taxon>Ricinus</taxon>
    </lineage>
</organism>
<accession>B9SK02</accession>
<evidence type="ECO:0000313" key="2">
    <source>
        <dbReference type="Proteomes" id="UP000008311"/>
    </source>
</evidence>
<gene>
    <name evidence="1" type="ORF">RCOM_0720090</name>
</gene>
<dbReference type="AlphaFoldDB" id="B9SK02"/>
<dbReference type="EMBL" id="EQ973995">
    <property type="protein sequence ID" value="EEF36057.1"/>
    <property type="molecule type" value="Genomic_DNA"/>
</dbReference>
<dbReference type="eggNOG" id="ENOG502RGJQ">
    <property type="taxonomic scope" value="Eukaryota"/>
</dbReference>
<dbReference type="PANTHER" id="PTHR34210:SF4">
    <property type="match status" value="1"/>
</dbReference>
<sequence>MVVAWQGHITLDFCKNESLLEALFSFFCLDADQENNGTRSYYQGHTPEPKLVSEHQANKHHEQDMDIGYEDNSLPLTFEVLEQRFLDEVTKLTTEQSDAEDAENARHREKISEINTRYQEKLSALRAQQANRREEFLCRESNTRLSQYHQAGMHYTGTTLHDIRGYSGEPASGATEEVHRASATNQFDSYRDQPLFFVGARNPANEGRIPYSEGRVYNNAGARYY</sequence>
<keyword evidence="2" id="KW-1185">Reference proteome</keyword>
<protein>
    <submittedName>
        <fullName evidence="1">Uncharacterized protein</fullName>
    </submittedName>
</protein>
<name>B9SK02_RICCO</name>
<evidence type="ECO:0000313" key="1">
    <source>
        <dbReference type="EMBL" id="EEF36057.1"/>
    </source>
</evidence>
<reference evidence="2" key="1">
    <citation type="journal article" date="2010" name="Nat. Biotechnol.">
        <title>Draft genome sequence of the oilseed species Ricinus communis.</title>
        <authorList>
            <person name="Chan A.P."/>
            <person name="Crabtree J."/>
            <person name="Zhao Q."/>
            <person name="Lorenzi H."/>
            <person name="Orvis J."/>
            <person name="Puiu D."/>
            <person name="Melake-Berhan A."/>
            <person name="Jones K.M."/>
            <person name="Redman J."/>
            <person name="Chen G."/>
            <person name="Cahoon E.B."/>
            <person name="Gedil M."/>
            <person name="Stanke M."/>
            <person name="Haas B.J."/>
            <person name="Wortman J.R."/>
            <person name="Fraser-Liggett C.M."/>
            <person name="Ravel J."/>
            <person name="Rabinowicz P.D."/>
        </authorList>
    </citation>
    <scope>NUCLEOTIDE SEQUENCE [LARGE SCALE GENOMIC DNA]</scope>
    <source>
        <strain evidence="2">cv. Hale</strain>
    </source>
</reference>
<dbReference type="PANTHER" id="PTHR34210">
    <property type="entry name" value="OS01G0252900 PROTEIN"/>
    <property type="match status" value="1"/>
</dbReference>
<dbReference type="Proteomes" id="UP000008311">
    <property type="component" value="Unassembled WGS sequence"/>
</dbReference>
<dbReference type="InParanoid" id="B9SK02"/>